<feature type="region of interest" description="Disordered" evidence="1">
    <location>
        <begin position="51"/>
        <end position="129"/>
    </location>
</feature>
<dbReference type="EMBL" id="RJUF01000117">
    <property type="protein sequence ID" value="MCP9764235.1"/>
    <property type="molecule type" value="Genomic_DNA"/>
</dbReference>
<gene>
    <name evidence="2" type="ORF">EGI31_14915</name>
    <name evidence="3" type="ORF">EGI31_18650</name>
</gene>
<comment type="caution">
    <text evidence="3">The sequence shown here is derived from an EMBL/GenBank/DDBJ whole genome shotgun (WGS) entry which is preliminary data.</text>
</comment>
<evidence type="ECO:0000313" key="3">
    <source>
        <dbReference type="EMBL" id="MCP9764959.1"/>
    </source>
</evidence>
<dbReference type="AlphaFoldDB" id="A0AAE3H4D4"/>
<dbReference type="Proteomes" id="UP001204144">
    <property type="component" value="Unassembled WGS sequence"/>
</dbReference>
<protein>
    <submittedName>
        <fullName evidence="3">Uncharacterized protein</fullName>
    </submittedName>
</protein>
<evidence type="ECO:0000313" key="4">
    <source>
        <dbReference type="Proteomes" id="UP001204144"/>
    </source>
</evidence>
<evidence type="ECO:0000256" key="1">
    <source>
        <dbReference type="SAM" id="MobiDB-lite"/>
    </source>
</evidence>
<proteinExistence type="predicted"/>
<dbReference type="RefSeq" id="WP_255037952.1">
    <property type="nucleotide sequence ID" value="NZ_RJUF01000117.1"/>
</dbReference>
<sequence length="129" mass="13154">MRKLKNLELVGKTRLIPGVGHVTFEEDVPEHVAVACEAAGLDWCETLTESPNAVSPLAPSGGIDGGDAGDASATLSNQTGDAGDASATLSNQTGDAGGPQVPQGDNGGEDGNVREDTNIDVKSVTRKRK</sequence>
<organism evidence="3 4">
    <name type="scientific">Lacihabitans soyangensis</name>
    <dbReference type="NCBI Taxonomy" id="869394"/>
    <lineage>
        <taxon>Bacteria</taxon>
        <taxon>Pseudomonadati</taxon>
        <taxon>Bacteroidota</taxon>
        <taxon>Cytophagia</taxon>
        <taxon>Cytophagales</taxon>
        <taxon>Leadbetterellaceae</taxon>
        <taxon>Lacihabitans</taxon>
    </lineage>
</organism>
<reference evidence="3 4" key="1">
    <citation type="submission" date="2018-11" db="EMBL/GenBank/DDBJ databases">
        <title>Novel bacteria species description.</title>
        <authorList>
            <person name="Han J.-H."/>
        </authorList>
    </citation>
    <scope>NUCLEOTIDE SEQUENCE [LARGE SCALE GENOMIC DNA]</scope>
    <source>
        <strain evidence="3 4">KCTC23259</strain>
    </source>
</reference>
<keyword evidence="4" id="KW-1185">Reference proteome</keyword>
<name>A0AAE3H4D4_9BACT</name>
<evidence type="ECO:0000313" key="2">
    <source>
        <dbReference type="EMBL" id="MCP9764235.1"/>
    </source>
</evidence>
<dbReference type="EMBL" id="RJUF01000178">
    <property type="protein sequence ID" value="MCP9764959.1"/>
    <property type="molecule type" value="Genomic_DNA"/>
</dbReference>
<accession>A0AAE3H4D4</accession>